<keyword evidence="1" id="KW-0472">Membrane</keyword>
<name>A0A517Z758_9PLAN</name>
<evidence type="ECO:0000313" key="3">
    <source>
        <dbReference type="Proteomes" id="UP000320496"/>
    </source>
</evidence>
<feature type="transmembrane region" description="Helical" evidence="1">
    <location>
        <begin position="38"/>
        <end position="66"/>
    </location>
</feature>
<dbReference type="Proteomes" id="UP000320496">
    <property type="component" value="Chromosome"/>
</dbReference>
<sequence>MSDTPQQPASDDFASQADAPAPGLLAEFWDFLKYNKKWWLLPILIVLVLLGVLAVLSSSVVAPFIYPVF</sequence>
<dbReference type="RefSeq" id="WP_145369561.1">
    <property type="nucleotide sequence ID" value="NZ_CP036275.1"/>
</dbReference>
<protein>
    <submittedName>
        <fullName evidence="2">Uncharacterized protein</fullName>
    </submittedName>
</protein>
<evidence type="ECO:0000313" key="2">
    <source>
        <dbReference type="EMBL" id="QDU38261.1"/>
    </source>
</evidence>
<dbReference type="EMBL" id="CP036275">
    <property type="protein sequence ID" value="QDU38261.1"/>
    <property type="molecule type" value="Genomic_DNA"/>
</dbReference>
<dbReference type="OrthoDB" id="291192at2"/>
<organism evidence="2 3">
    <name type="scientific">Maioricimonas rarisocia</name>
    <dbReference type="NCBI Taxonomy" id="2528026"/>
    <lineage>
        <taxon>Bacteria</taxon>
        <taxon>Pseudomonadati</taxon>
        <taxon>Planctomycetota</taxon>
        <taxon>Planctomycetia</taxon>
        <taxon>Planctomycetales</taxon>
        <taxon>Planctomycetaceae</taxon>
        <taxon>Maioricimonas</taxon>
    </lineage>
</organism>
<gene>
    <name evidence="2" type="ORF">Mal4_25880</name>
</gene>
<evidence type="ECO:0000256" key="1">
    <source>
        <dbReference type="SAM" id="Phobius"/>
    </source>
</evidence>
<dbReference type="KEGG" id="mri:Mal4_25880"/>
<dbReference type="AlphaFoldDB" id="A0A517Z758"/>
<keyword evidence="1" id="KW-0812">Transmembrane</keyword>
<keyword evidence="3" id="KW-1185">Reference proteome</keyword>
<accession>A0A517Z758</accession>
<proteinExistence type="predicted"/>
<dbReference type="InterPro" id="IPR046031">
    <property type="entry name" value="DUF5989"/>
</dbReference>
<reference evidence="2 3" key="1">
    <citation type="submission" date="2019-02" db="EMBL/GenBank/DDBJ databases">
        <title>Deep-cultivation of Planctomycetes and their phenomic and genomic characterization uncovers novel biology.</title>
        <authorList>
            <person name="Wiegand S."/>
            <person name="Jogler M."/>
            <person name="Boedeker C."/>
            <person name="Pinto D."/>
            <person name="Vollmers J."/>
            <person name="Rivas-Marin E."/>
            <person name="Kohn T."/>
            <person name="Peeters S.H."/>
            <person name="Heuer A."/>
            <person name="Rast P."/>
            <person name="Oberbeckmann S."/>
            <person name="Bunk B."/>
            <person name="Jeske O."/>
            <person name="Meyerdierks A."/>
            <person name="Storesund J.E."/>
            <person name="Kallscheuer N."/>
            <person name="Luecker S."/>
            <person name="Lage O.M."/>
            <person name="Pohl T."/>
            <person name="Merkel B.J."/>
            <person name="Hornburger P."/>
            <person name="Mueller R.-W."/>
            <person name="Bruemmer F."/>
            <person name="Labrenz M."/>
            <person name="Spormann A.M."/>
            <person name="Op den Camp H."/>
            <person name="Overmann J."/>
            <person name="Amann R."/>
            <person name="Jetten M.S.M."/>
            <person name="Mascher T."/>
            <person name="Medema M.H."/>
            <person name="Devos D.P."/>
            <person name="Kaster A.-K."/>
            <person name="Ovreas L."/>
            <person name="Rohde M."/>
            <person name="Galperin M.Y."/>
            <person name="Jogler C."/>
        </authorList>
    </citation>
    <scope>NUCLEOTIDE SEQUENCE [LARGE SCALE GENOMIC DNA]</scope>
    <source>
        <strain evidence="2 3">Mal4</strain>
    </source>
</reference>
<keyword evidence="1" id="KW-1133">Transmembrane helix</keyword>
<dbReference type="Pfam" id="PF19451">
    <property type="entry name" value="DUF5989"/>
    <property type="match status" value="1"/>
</dbReference>